<dbReference type="EMBL" id="CP054706">
    <property type="protein sequence ID" value="QQK80333.1"/>
    <property type="molecule type" value="Genomic_DNA"/>
</dbReference>
<dbReference type="InterPro" id="IPR001926">
    <property type="entry name" value="TrpB-like_PALP"/>
</dbReference>
<evidence type="ECO:0000256" key="2">
    <source>
        <dbReference type="ARBA" id="ARBA00022898"/>
    </source>
</evidence>
<sequence length="454" mass="50517">MIGNSGLGKTWSEWTQSFPLLEDIMEMKPVFWQNPSRTDATGLPVSEDDIEEAKTLWRRFAPFIKELFPETKASDGIVESPLRSIPKMQQALERHYHARIRGRLYLKCDNELPIAGSIKARGGVYEVLKYAETLAIEQQLITKEKNYEQFASPKFKHFFKQYSIGVASTGNLGLSIGIISAALGFNVTVHMSADAKEWKKELLREKGATVREYNADFSRAIARGRELSSYEPNSYFIDDENSRDLFLGYSVAALRLKDQLESQGIYVDADNPLFVYLPCGVGGSPGGITFGLKSIFGPHAHCFFVEPTHSPSVLIGLLTGQKEKVSVRDFGLDNLTEADGLAVGRPSSFATEISEKLVSGNYTIHDNELFKLLTLLMDTEEIKVEPSAASGLQGPILLNRCPSYIDKHHLSSKMHQATHIAWSTGGSLVPDEEMRMFYEKGKTLMSGNRVGDSD</sequence>
<dbReference type="Proteomes" id="UP000595349">
    <property type="component" value="Chromosome"/>
</dbReference>
<evidence type="ECO:0000313" key="7">
    <source>
        <dbReference type="Proteomes" id="UP000595349"/>
    </source>
</evidence>
<feature type="modified residue" description="N6-(pyridoxal phosphate)lysine" evidence="4">
    <location>
        <position position="119"/>
    </location>
</feature>
<dbReference type="EC" id="4.3.1.18" evidence="4"/>
<gene>
    <name evidence="4" type="primary">dsdA</name>
    <name evidence="6" type="ORF">HUG20_10810</name>
</gene>
<keyword evidence="2 4" id="KW-0663">Pyridoxal phosphate</keyword>
<protein>
    <recommendedName>
        <fullName evidence="4">Probable D-serine dehydratase</fullName>
        <ecNumber evidence="4">4.3.1.18</ecNumber>
    </recommendedName>
    <alternativeName>
        <fullName evidence="4">D-serine deaminase</fullName>
        <shortName evidence="4">DSD</shortName>
    </alternativeName>
</protein>
<dbReference type="GO" id="GO:0009097">
    <property type="term" value="P:isoleucine biosynthetic process"/>
    <property type="evidence" value="ECO:0007669"/>
    <property type="project" value="TreeGrafter"/>
</dbReference>
<comment type="similarity">
    <text evidence="4">Belongs to the serine/threonine dehydratase family. DsdA subfamily.</text>
</comment>
<name>A0A7T6ZB95_9BACI</name>
<dbReference type="HAMAP" id="MF_01030">
    <property type="entry name" value="D_Ser_dehydrat"/>
    <property type="match status" value="1"/>
</dbReference>
<comment type="catalytic activity">
    <reaction evidence="4">
        <text>D-serine = pyruvate + NH4(+)</text>
        <dbReference type="Rhea" id="RHEA:13977"/>
        <dbReference type="ChEBI" id="CHEBI:15361"/>
        <dbReference type="ChEBI" id="CHEBI:28938"/>
        <dbReference type="ChEBI" id="CHEBI:35247"/>
        <dbReference type="EC" id="4.3.1.18"/>
    </reaction>
</comment>
<dbReference type="PANTHER" id="PTHR48078:SF9">
    <property type="entry name" value="D-SERINE DEHYDRATASE"/>
    <property type="match status" value="1"/>
</dbReference>
<dbReference type="NCBIfam" id="NF002823">
    <property type="entry name" value="PRK02991.1"/>
    <property type="match status" value="1"/>
</dbReference>
<dbReference type="SUPFAM" id="SSF53686">
    <property type="entry name" value="Tryptophan synthase beta subunit-like PLP-dependent enzymes"/>
    <property type="match status" value="1"/>
</dbReference>
<feature type="domain" description="Tryptophan synthase beta chain-like PALP" evidence="5">
    <location>
        <begin position="77"/>
        <end position="398"/>
    </location>
</feature>
<evidence type="ECO:0000259" key="5">
    <source>
        <dbReference type="Pfam" id="PF00291"/>
    </source>
</evidence>
<evidence type="ECO:0000256" key="4">
    <source>
        <dbReference type="HAMAP-Rule" id="MF_01030"/>
    </source>
</evidence>
<accession>A0A7T6ZB95</accession>
<keyword evidence="7" id="KW-1185">Reference proteome</keyword>
<proteinExistence type="inferred from homology"/>
<dbReference type="GO" id="GO:0016836">
    <property type="term" value="F:hydro-lyase activity"/>
    <property type="evidence" value="ECO:0007669"/>
    <property type="project" value="UniProtKB-UniRule"/>
</dbReference>
<dbReference type="PANTHER" id="PTHR48078">
    <property type="entry name" value="THREONINE DEHYDRATASE, MITOCHONDRIAL-RELATED"/>
    <property type="match status" value="1"/>
</dbReference>
<dbReference type="RefSeq" id="WP_200084705.1">
    <property type="nucleotide sequence ID" value="NZ_CP054706.1"/>
</dbReference>
<comment type="cofactor">
    <cofactor evidence="1 4">
        <name>pyridoxal 5'-phosphate</name>
        <dbReference type="ChEBI" id="CHEBI:597326"/>
    </cofactor>
</comment>
<dbReference type="GO" id="GO:0008721">
    <property type="term" value="F:D-serine ammonia-lyase activity"/>
    <property type="evidence" value="ECO:0007669"/>
    <property type="project" value="UniProtKB-EC"/>
</dbReference>
<dbReference type="KEGG" id="scib:HUG20_10810"/>
<evidence type="ECO:0000313" key="6">
    <source>
        <dbReference type="EMBL" id="QQK80333.1"/>
    </source>
</evidence>
<reference evidence="6 7" key="1">
    <citation type="submission" date="2020-06" db="EMBL/GenBank/DDBJ databases">
        <title>Genomic analysis of Salicibibacter sp. NKC21-4.</title>
        <authorList>
            <person name="Oh Y.J."/>
        </authorList>
    </citation>
    <scope>NUCLEOTIDE SEQUENCE [LARGE SCALE GENOMIC DNA]</scope>
    <source>
        <strain evidence="6 7">NKC21-4</strain>
    </source>
</reference>
<dbReference type="GO" id="GO:0036088">
    <property type="term" value="P:D-serine catabolic process"/>
    <property type="evidence" value="ECO:0007669"/>
    <property type="project" value="TreeGrafter"/>
</dbReference>
<dbReference type="Pfam" id="PF00291">
    <property type="entry name" value="PALP"/>
    <property type="match status" value="1"/>
</dbReference>
<dbReference type="InterPro" id="IPR050147">
    <property type="entry name" value="Ser/Thr_Dehydratase"/>
</dbReference>
<dbReference type="InterPro" id="IPR036052">
    <property type="entry name" value="TrpB-like_PALP_sf"/>
</dbReference>
<dbReference type="Gene3D" id="3.40.50.1100">
    <property type="match status" value="2"/>
</dbReference>
<evidence type="ECO:0000256" key="3">
    <source>
        <dbReference type="ARBA" id="ARBA00023239"/>
    </source>
</evidence>
<dbReference type="InterPro" id="IPR011780">
    <property type="entry name" value="D_Ser_am_lyase"/>
</dbReference>
<organism evidence="6 7">
    <name type="scientific">Salicibibacter cibi</name>
    <dbReference type="NCBI Taxonomy" id="2743001"/>
    <lineage>
        <taxon>Bacteria</taxon>
        <taxon>Bacillati</taxon>
        <taxon>Bacillota</taxon>
        <taxon>Bacilli</taxon>
        <taxon>Bacillales</taxon>
        <taxon>Bacillaceae</taxon>
        <taxon>Salicibibacter</taxon>
    </lineage>
</organism>
<dbReference type="AlphaFoldDB" id="A0A7T6ZB95"/>
<keyword evidence="3 4" id="KW-0456">Lyase</keyword>
<dbReference type="GO" id="GO:0030170">
    <property type="term" value="F:pyridoxal phosphate binding"/>
    <property type="evidence" value="ECO:0007669"/>
    <property type="project" value="InterPro"/>
</dbReference>
<evidence type="ECO:0000256" key="1">
    <source>
        <dbReference type="ARBA" id="ARBA00001933"/>
    </source>
</evidence>
<dbReference type="NCBIfam" id="TIGR02035">
    <property type="entry name" value="D_Ser_am_lyase"/>
    <property type="match status" value="1"/>
</dbReference>